<accession>A0A6M3IDR8</accession>
<dbReference type="EMBL" id="MT142365">
    <property type="protein sequence ID" value="QJA79053.1"/>
    <property type="molecule type" value="Genomic_DNA"/>
</dbReference>
<proteinExistence type="predicted"/>
<name>A0A6M3IDR8_9ZZZZ</name>
<organism evidence="1">
    <name type="scientific">viral metagenome</name>
    <dbReference type="NCBI Taxonomy" id="1070528"/>
    <lineage>
        <taxon>unclassified sequences</taxon>
        <taxon>metagenomes</taxon>
        <taxon>organismal metagenomes</taxon>
    </lineage>
</organism>
<protein>
    <submittedName>
        <fullName evidence="1">Uncharacterized protein</fullName>
    </submittedName>
</protein>
<reference evidence="1" key="1">
    <citation type="submission" date="2020-03" db="EMBL/GenBank/DDBJ databases">
        <title>The deep terrestrial virosphere.</title>
        <authorList>
            <person name="Holmfeldt K."/>
            <person name="Nilsson E."/>
            <person name="Simone D."/>
            <person name="Lopez-Fernandez M."/>
            <person name="Wu X."/>
            <person name="de Brujin I."/>
            <person name="Lundin D."/>
            <person name="Andersson A."/>
            <person name="Bertilsson S."/>
            <person name="Dopson M."/>
        </authorList>
    </citation>
    <scope>NUCLEOTIDE SEQUENCE</scope>
    <source>
        <strain evidence="2">MM415A00947</strain>
        <strain evidence="1">MM415B02028</strain>
    </source>
</reference>
<evidence type="ECO:0000313" key="1">
    <source>
        <dbReference type="EMBL" id="QJA55611.1"/>
    </source>
</evidence>
<dbReference type="EMBL" id="MT141168">
    <property type="protein sequence ID" value="QJA55611.1"/>
    <property type="molecule type" value="Genomic_DNA"/>
</dbReference>
<sequence>MLSKKEKKRVAELHKKIYDLEHSGRRGFCPQLIPLYREMQTLYRKQEDLEDE</sequence>
<dbReference type="AlphaFoldDB" id="A0A6M3IDR8"/>
<evidence type="ECO:0000313" key="2">
    <source>
        <dbReference type="EMBL" id="QJA79053.1"/>
    </source>
</evidence>
<gene>
    <name evidence="2" type="ORF">MM415A00947_0008</name>
    <name evidence="1" type="ORF">MM415B02028_0021</name>
</gene>